<dbReference type="Proteomes" id="UP000002985">
    <property type="component" value="Unassembled WGS sequence"/>
</dbReference>
<protein>
    <submittedName>
        <fullName evidence="2">Uncharacterized protein</fullName>
    </submittedName>
</protein>
<reference evidence="2 3" key="1">
    <citation type="journal article" date="2012" name="FEBS Lett.">
        <title>Anammox organism KSU-1 expresses a NirK-type copper-containing nitrite reductase instead of a NirS-type with cytochrome cd1.</title>
        <authorList>
            <person name="Hira D."/>
            <person name="Toh H."/>
            <person name="Migita C.T."/>
            <person name="Okubo H."/>
            <person name="Nishiyama T."/>
            <person name="Hattori M."/>
            <person name="Furukawa K."/>
            <person name="Fujii T."/>
        </authorList>
    </citation>
    <scope>NUCLEOTIDE SEQUENCE [LARGE SCALE GENOMIC DNA]</scope>
</reference>
<keyword evidence="1" id="KW-0472">Membrane</keyword>
<evidence type="ECO:0000256" key="1">
    <source>
        <dbReference type="SAM" id="Phobius"/>
    </source>
</evidence>
<comment type="caution">
    <text evidence="2">The sequence shown here is derived from an EMBL/GenBank/DDBJ whole genome shotgun (WGS) entry which is preliminary data.</text>
</comment>
<proteinExistence type="predicted"/>
<keyword evidence="1" id="KW-1133">Transmembrane helix</keyword>
<organism evidence="2 3">
    <name type="scientific">Candidatus Jettenia caeni</name>
    <dbReference type="NCBI Taxonomy" id="247490"/>
    <lineage>
        <taxon>Bacteria</taxon>
        <taxon>Pseudomonadati</taxon>
        <taxon>Planctomycetota</taxon>
        <taxon>Candidatus Brocadiia</taxon>
        <taxon>Candidatus Brocadiales</taxon>
        <taxon>Candidatus Brocadiaceae</taxon>
        <taxon>Candidatus Jettenia</taxon>
    </lineage>
</organism>
<dbReference type="AlphaFoldDB" id="I3ILU9"/>
<dbReference type="EMBL" id="BAFH01000003">
    <property type="protein sequence ID" value="GAB62694.1"/>
    <property type="molecule type" value="Genomic_DNA"/>
</dbReference>
<evidence type="ECO:0000313" key="2">
    <source>
        <dbReference type="EMBL" id="GAB62694.1"/>
    </source>
</evidence>
<dbReference type="STRING" id="247490.KSU1_C1098"/>
<accession>I3ILU9</accession>
<keyword evidence="1" id="KW-0812">Transmembrane</keyword>
<evidence type="ECO:0000313" key="3">
    <source>
        <dbReference type="Proteomes" id="UP000002985"/>
    </source>
</evidence>
<feature type="transmembrane region" description="Helical" evidence="1">
    <location>
        <begin position="47"/>
        <end position="64"/>
    </location>
</feature>
<sequence length="65" mass="7567">MCLHYYFSTPRLGIIMIPNLLRGWGRITRSSLLIITPRLGVIMAPNIHLGWGIIMIPHLWIFILR</sequence>
<name>I3ILU9_9BACT</name>
<keyword evidence="3" id="KW-1185">Reference proteome</keyword>
<gene>
    <name evidence="2" type="ORF">KSU1_C1098</name>
</gene>